<dbReference type="PANTHER" id="PTHR43884:SF20">
    <property type="entry name" value="ACYL-COA DEHYDROGENASE FADE28"/>
    <property type="match status" value="1"/>
</dbReference>
<keyword evidence="9" id="KW-1185">Reference proteome</keyword>
<dbReference type="SUPFAM" id="SSF56645">
    <property type="entry name" value="Acyl-CoA dehydrogenase NM domain-like"/>
    <property type="match status" value="1"/>
</dbReference>
<name>A0ABR7Z1L9_9PSED</name>
<dbReference type="Pfam" id="PF02771">
    <property type="entry name" value="Acyl-CoA_dh_N"/>
    <property type="match status" value="1"/>
</dbReference>
<keyword evidence="3" id="KW-0285">Flavoprotein</keyword>
<dbReference type="SUPFAM" id="SSF47203">
    <property type="entry name" value="Acyl-CoA dehydrogenase C-terminal domain-like"/>
    <property type="match status" value="1"/>
</dbReference>
<proteinExistence type="inferred from homology"/>
<comment type="cofactor">
    <cofactor evidence="1">
        <name>FAD</name>
        <dbReference type="ChEBI" id="CHEBI:57692"/>
    </cofactor>
</comment>
<evidence type="ECO:0000259" key="6">
    <source>
        <dbReference type="Pfam" id="PF00441"/>
    </source>
</evidence>
<dbReference type="PANTHER" id="PTHR43884">
    <property type="entry name" value="ACYL-COA DEHYDROGENASE"/>
    <property type="match status" value="1"/>
</dbReference>
<comment type="similarity">
    <text evidence="2">Belongs to the acyl-CoA dehydrogenase family.</text>
</comment>
<evidence type="ECO:0000256" key="2">
    <source>
        <dbReference type="ARBA" id="ARBA00009347"/>
    </source>
</evidence>
<evidence type="ECO:0000256" key="4">
    <source>
        <dbReference type="ARBA" id="ARBA00022827"/>
    </source>
</evidence>
<organism evidence="8 9">
    <name type="scientific">Pseudomonas typographi</name>
    <dbReference type="NCBI Taxonomy" id="2715964"/>
    <lineage>
        <taxon>Bacteria</taxon>
        <taxon>Pseudomonadati</taxon>
        <taxon>Pseudomonadota</taxon>
        <taxon>Gammaproteobacteria</taxon>
        <taxon>Pseudomonadales</taxon>
        <taxon>Pseudomonadaceae</taxon>
        <taxon>Pseudomonas</taxon>
    </lineage>
</organism>
<evidence type="ECO:0000259" key="7">
    <source>
        <dbReference type="Pfam" id="PF02771"/>
    </source>
</evidence>
<dbReference type="InterPro" id="IPR013786">
    <property type="entry name" value="AcylCoA_DH/ox_N"/>
</dbReference>
<dbReference type="InterPro" id="IPR036250">
    <property type="entry name" value="AcylCo_DH-like_C"/>
</dbReference>
<evidence type="ECO:0000256" key="3">
    <source>
        <dbReference type="ARBA" id="ARBA00022630"/>
    </source>
</evidence>
<comment type="caution">
    <text evidence="8">The sequence shown here is derived from an EMBL/GenBank/DDBJ whole genome shotgun (WGS) entry which is preliminary data.</text>
</comment>
<dbReference type="Pfam" id="PF00441">
    <property type="entry name" value="Acyl-CoA_dh_1"/>
    <property type="match status" value="1"/>
</dbReference>
<accession>A0ABR7Z1L9</accession>
<gene>
    <name evidence="8" type="ORF">HAQ05_11705</name>
</gene>
<evidence type="ECO:0000256" key="1">
    <source>
        <dbReference type="ARBA" id="ARBA00001974"/>
    </source>
</evidence>
<reference evidence="8 9" key="1">
    <citation type="journal article" date="2020" name="Insects">
        <title>Bacteria Belonging to Pseudomonas typographi sp. nov. from the Bark Beetle Ips typographus Have Genomic Potential to Aid in the Host Ecology.</title>
        <authorList>
            <person name="Peral-Aranega E."/>
            <person name="Saati-Santamaria Z."/>
            <person name="Kolarik M."/>
            <person name="Rivas R."/>
            <person name="Garcia-Fraile P."/>
        </authorList>
    </citation>
    <scope>NUCLEOTIDE SEQUENCE [LARGE SCALE GENOMIC DNA]</scope>
    <source>
        <strain evidence="8 9">CA3A</strain>
    </source>
</reference>
<dbReference type="InterPro" id="IPR009075">
    <property type="entry name" value="AcylCo_DH/oxidase_C"/>
</dbReference>
<keyword evidence="5" id="KW-0560">Oxidoreductase</keyword>
<evidence type="ECO:0000313" key="9">
    <source>
        <dbReference type="Proteomes" id="UP000805841"/>
    </source>
</evidence>
<dbReference type="InterPro" id="IPR009100">
    <property type="entry name" value="AcylCoA_DH/oxidase_NM_dom_sf"/>
</dbReference>
<feature type="domain" description="Acyl-CoA dehydrogenase/oxidase N-terminal" evidence="7">
    <location>
        <begin position="14"/>
        <end position="88"/>
    </location>
</feature>
<evidence type="ECO:0000256" key="5">
    <source>
        <dbReference type="ARBA" id="ARBA00023002"/>
    </source>
</evidence>
<keyword evidence="4" id="KW-0274">FAD</keyword>
<dbReference type="Gene3D" id="1.20.140.10">
    <property type="entry name" value="Butyryl-CoA Dehydrogenase, subunit A, domain 3"/>
    <property type="match status" value="1"/>
</dbReference>
<evidence type="ECO:0000313" key="8">
    <source>
        <dbReference type="EMBL" id="MBD1599365.1"/>
    </source>
</evidence>
<feature type="domain" description="Acyl-CoA dehydrogenase/oxidase C-terminal" evidence="6">
    <location>
        <begin position="204"/>
        <end position="330"/>
    </location>
</feature>
<dbReference type="Gene3D" id="1.10.540.10">
    <property type="entry name" value="Acyl-CoA dehydrogenase/oxidase, N-terminal domain"/>
    <property type="match status" value="1"/>
</dbReference>
<dbReference type="EMBL" id="JAAOCA010000013">
    <property type="protein sequence ID" value="MBD1599365.1"/>
    <property type="molecule type" value="Genomic_DNA"/>
</dbReference>
<protein>
    <submittedName>
        <fullName evidence="8">Acyl-CoA dehydrogenase</fullName>
    </submittedName>
</protein>
<sequence>MHDVDLAERRERVTMLRDSAAALVPADGDLRRVRAWRFAGNGLDAQAWALVCEMGWPGLRLAEEQGGSGLGLCEYVALLEELGKGLAPEPLNEVACLVSLLPAEWREPVLRGERLVLPGHGAGLVADHQGRLLGQAKVSLGKAAHGWLLMNEDSAWLVDAQGLEGQALATQDGGHVLALALNGVPAQRLASSPEQLRRVRDEAALGVAAYLLGCMQGAFARTLDYLKVRKQFGREIGSFQALQHRMVDLHIQIELSRALVEETAACLDRSVAPGEAQRRIYATRVQAGDAALRVCREAIQLHGAIGYTDEADIGLFLRRVLVAASAWGTQGGYRQGYARLIAEEAFNG</sequence>
<dbReference type="InterPro" id="IPR037069">
    <property type="entry name" value="AcylCoA_DH/ox_N_sf"/>
</dbReference>
<dbReference type="Proteomes" id="UP000805841">
    <property type="component" value="Unassembled WGS sequence"/>
</dbReference>